<protein>
    <recommendedName>
        <fullName evidence="4">WW domain-containing protein</fullName>
    </recommendedName>
</protein>
<dbReference type="Gene3D" id="2.20.70.10">
    <property type="match status" value="1"/>
</dbReference>
<organism evidence="2 3">
    <name type="scientific">Phellinidium pouzarii</name>
    <dbReference type="NCBI Taxonomy" id="167371"/>
    <lineage>
        <taxon>Eukaryota</taxon>
        <taxon>Fungi</taxon>
        <taxon>Dikarya</taxon>
        <taxon>Basidiomycota</taxon>
        <taxon>Agaricomycotina</taxon>
        <taxon>Agaricomycetes</taxon>
        <taxon>Hymenochaetales</taxon>
        <taxon>Hymenochaetaceae</taxon>
        <taxon>Phellinidium</taxon>
    </lineage>
</organism>
<feature type="compositionally biased region" description="Basic and acidic residues" evidence="1">
    <location>
        <begin position="47"/>
        <end position="61"/>
    </location>
</feature>
<comment type="caution">
    <text evidence="2">The sequence shown here is derived from an EMBL/GenBank/DDBJ whole genome shotgun (WGS) entry which is preliminary data.</text>
</comment>
<dbReference type="AlphaFoldDB" id="A0A4S4L7Z5"/>
<evidence type="ECO:0000313" key="3">
    <source>
        <dbReference type="Proteomes" id="UP000308199"/>
    </source>
</evidence>
<gene>
    <name evidence="2" type="ORF">EW145_g3725</name>
</gene>
<reference evidence="2 3" key="1">
    <citation type="submission" date="2019-02" db="EMBL/GenBank/DDBJ databases">
        <title>Genome sequencing of the rare red list fungi Phellinidium pouzarii.</title>
        <authorList>
            <person name="Buettner E."/>
            <person name="Kellner H."/>
        </authorList>
    </citation>
    <scope>NUCLEOTIDE SEQUENCE [LARGE SCALE GENOMIC DNA]</scope>
    <source>
        <strain evidence="2 3">DSM 108285</strain>
    </source>
</reference>
<dbReference type="EMBL" id="SGPK01000167">
    <property type="protein sequence ID" value="THH06948.1"/>
    <property type="molecule type" value="Genomic_DNA"/>
</dbReference>
<sequence>MSDDRDIPDGWVKEYDERYQQHYYVDTRATPPRSIWVHPYQDEQYLREHPSLREKLARQRSSEFAPPPGPPLKQDRPPSYRNESSGSFPGSSVGNTRDGSHDRERKSFLGKLKDKAIGTKEEREAARLAEKREAELRRQRQMAAQAQQQQYGQRAYYNQPPQQGYGQPGYAQGYAPGPQYQQQTYAPQAARRPGMMGGMGGMALPLIGGLAGGLLLGDALDGFGGDGGDFGGDGGDFGGGDF</sequence>
<accession>A0A4S4L7Z5</accession>
<name>A0A4S4L7Z5_9AGAM</name>
<evidence type="ECO:0000256" key="1">
    <source>
        <dbReference type="SAM" id="MobiDB-lite"/>
    </source>
</evidence>
<proteinExistence type="predicted"/>
<feature type="compositionally biased region" description="Basic and acidic residues" evidence="1">
    <location>
        <begin position="98"/>
        <end position="138"/>
    </location>
</feature>
<evidence type="ECO:0008006" key="4">
    <source>
        <dbReference type="Google" id="ProtNLM"/>
    </source>
</evidence>
<dbReference type="Proteomes" id="UP000308199">
    <property type="component" value="Unassembled WGS sequence"/>
</dbReference>
<evidence type="ECO:0000313" key="2">
    <source>
        <dbReference type="EMBL" id="THH06948.1"/>
    </source>
</evidence>
<feature type="compositionally biased region" description="Low complexity" evidence="1">
    <location>
        <begin position="141"/>
        <end position="190"/>
    </location>
</feature>
<feature type="region of interest" description="Disordered" evidence="1">
    <location>
        <begin position="47"/>
        <end position="192"/>
    </location>
</feature>
<keyword evidence="3" id="KW-1185">Reference proteome</keyword>
<dbReference type="OrthoDB" id="2367685at2759"/>
<feature type="compositionally biased region" description="Polar residues" evidence="1">
    <location>
        <begin position="81"/>
        <end position="97"/>
    </location>
</feature>